<gene>
    <name evidence="2" type="ORF">AFUS01_LOCUS17931</name>
</gene>
<keyword evidence="1" id="KW-0812">Transmembrane</keyword>
<dbReference type="AlphaFoldDB" id="A0A8J2NWH4"/>
<reference evidence="2" key="1">
    <citation type="submission" date="2021-06" db="EMBL/GenBank/DDBJ databases">
        <authorList>
            <person name="Hodson N. C."/>
            <person name="Mongue J. A."/>
            <person name="Jaron S. K."/>
        </authorList>
    </citation>
    <scope>NUCLEOTIDE SEQUENCE</scope>
</reference>
<dbReference type="EMBL" id="CAJVCH010175050">
    <property type="protein sequence ID" value="CAG7729198.1"/>
    <property type="molecule type" value="Genomic_DNA"/>
</dbReference>
<evidence type="ECO:0000313" key="2">
    <source>
        <dbReference type="EMBL" id="CAG7729198.1"/>
    </source>
</evidence>
<organism evidence="2 3">
    <name type="scientific">Allacma fusca</name>
    <dbReference type="NCBI Taxonomy" id="39272"/>
    <lineage>
        <taxon>Eukaryota</taxon>
        <taxon>Metazoa</taxon>
        <taxon>Ecdysozoa</taxon>
        <taxon>Arthropoda</taxon>
        <taxon>Hexapoda</taxon>
        <taxon>Collembola</taxon>
        <taxon>Symphypleona</taxon>
        <taxon>Sminthuridae</taxon>
        <taxon>Allacma</taxon>
    </lineage>
</organism>
<protein>
    <submittedName>
        <fullName evidence="2">Uncharacterized protein</fullName>
    </submittedName>
</protein>
<evidence type="ECO:0000256" key="1">
    <source>
        <dbReference type="SAM" id="Phobius"/>
    </source>
</evidence>
<feature type="transmembrane region" description="Helical" evidence="1">
    <location>
        <begin position="20"/>
        <end position="39"/>
    </location>
</feature>
<name>A0A8J2NWH4_9HEXA</name>
<comment type="caution">
    <text evidence="2">The sequence shown here is derived from an EMBL/GenBank/DDBJ whole genome shotgun (WGS) entry which is preliminary data.</text>
</comment>
<proteinExistence type="predicted"/>
<keyword evidence="1" id="KW-0472">Membrane</keyword>
<keyword evidence="3" id="KW-1185">Reference proteome</keyword>
<feature type="non-terminal residue" evidence="2">
    <location>
        <position position="1"/>
    </location>
</feature>
<dbReference type="Proteomes" id="UP000708208">
    <property type="component" value="Unassembled WGS sequence"/>
</dbReference>
<accession>A0A8J2NWH4</accession>
<keyword evidence="1" id="KW-1133">Transmembrane helix</keyword>
<evidence type="ECO:0000313" key="3">
    <source>
        <dbReference type="Proteomes" id="UP000708208"/>
    </source>
</evidence>
<sequence>MSVSRSAADCPQQPISAATFFWVAFAVLTLLALTIGAIIW</sequence>